<comment type="caution">
    <text evidence="2">The sequence shown here is derived from an EMBL/GenBank/DDBJ whole genome shotgun (WGS) entry which is preliminary data.</text>
</comment>
<dbReference type="InterPro" id="IPR057253">
    <property type="entry name" value="CoiA-like_N"/>
</dbReference>
<dbReference type="EMBL" id="JBHSWB010000002">
    <property type="protein sequence ID" value="MFC6662495.1"/>
    <property type="molecule type" value="Genomic_DNA"/>
</dbReference>
<reference evidence="3" key="1">
    <citation type="journal article" date="2019" name="Int. J. Syst. Evol. Microbiol.">
        <title>The Global Catalogue of Microorganisms (GCM) 10K type strain sequencing project: providing services to taxonomists for standard genome sequencing and annotation.</title>
        <authorList>
            <consortium name="The Broad Institute Genomics Platform"/>
            <consortium name="The Broad Institute Genome Sequencing Center for Infectious Disease"/>
            <person name="Wu L."/>
            <person name="Ma J."/>
        </authorList>
    </citation>
    <scope>NUCLEOTIDE SEQUENCE [LARGE SCALE GENOMIC DNA]</scope>
    <source>
        <strain evidence="3">CCUG 63830</strain>
    </source>
</reference>
<protein>
    <submittedName>
        <fullName evidence="2">Competence protein CoiA family protein</fullName>
    </submittedName>
</protein>
<evidence type="ECO:0000259" key="1">
    <source>
        <dbReference type="Pfam" id="PF25164"/>
    </source>
</evidence>
<evidence type="ECO:0000313" key="2">
    <source>
        <dbReference type="EMBL" id="MFC6662495.1"/>
    </source>
</evidence>
<name>A0ABW1ZQK2_9DEIO</name>
<organism evidence="2 3">
    <name type="scientific">Deinococcus multiflagellatus</name>
    <dbReference type="NCBI Taxonomy" id="1656887"/>
    <lineage>
        <taxon>Bacteria</taxon>
        <taxon>Thermotogati</taxon>
        <taxon>Deinococcota</taxon>
        <taxon>Deinococci</taxon>
        <taxon>Deinococcales</taxon>
        <taxon>Deinococcaceae</taxon>
        <taxon>Deinococcus</taxon>
    </lineage>
</organism>
<dbReference type="Proteomes" id="UP001596317">
    <property type="component" value="Unassembled WGS sequence"/>
</dbReference>
<evidence type="ECO:0000313" key="3">
    <source>
        <dbReference type="Proteomes" id="UP001596317"/>
    </source>
</evidence>
<gene>
    <name evidence="2" type="ORF">ACFP90_20795</name>
</gene>
<accession>A0ABW1ZQK2</accession>
<proteinExistence type="predicted"/>
<dbReference type="Pfam" id="PF25164">
    <property type="entry name" value="CoiA_N"/>
    <property type="match status" value="1"/>
</dbReference>
<feature type="domain" description="Competence protein CoiA-like N-terminal" evidence="1">
    <location>
        <begin position="28"/>
        <end position="60"/>
    </location>
</feature>
<dbReference type="RefSeq" id="WP_224612140.1">
    <property type="nucleotide sequence ID" value="NZ_JAIQXV010000023.1"/>
</dbReference>
<sequence>MADVRMFYALAEGGTLARATTAPKGPDHPYTCLDCGTRVKLRRGPKRAPHFSHYDVTTCTGEGVIHHAAKLELARALREREHPMMLHIPCSWPGCTEAVVFAFDGPAGPHTEVVTEYALRVGDVTYRLDVATLLHGAFQGGYEVYHHHRVPEDKRRSGLSNWVEVHAEPLLDNPYALYMVRDAPPINPVIEAFVHDLDLAAQVHPLDVYHYRAQGSGKWVHEEWHSGEVYVDTYDRYTCPAHEGVSDRLLGAAYAVHFPKVVEPARPSAFEATLERQRRTADFAAAFYQARQVPGHALLGLHVKACRCPGRECRAPGVFVMSTFAPEWRAFGPLARLSRDRQHLLNFCGACGAYADRKLLGFEDGVSLVGDLVAARLSELVGS</sequence>
<keyword evidence="3" id="KW-1185">Reference proteome</keyword>